<keyword evidence="2" id="KW-0732">Signal</keyword>
<dbReference type="SMART" id="SM00028">
    <property type="entry name" value="TPR"/>
    <property type="match status" value="4"/>
</dbReference>
<dbReference type="RefSeq" id="WP_380926732.1">
    <property type="nucleotide sequence ID" value="NZ_JBHUGS010000001.1"/>
</dbReference>
<feature type="signal peptide" evidence="2">
    <location>
        <begin position="1"/>
        <end position="15"/>
    </location>
</feature>
<dbReference type="Proteomes" id="UP001597400">
    <property type="component" value="Unassembled WGS sequence"/>
</dbReference>
<protein>
    <submittedName>
        <fullName evidence="3">Tetratricopeptide repeat protein</fullName>
    </submittedName>
</protein>
<dbReference type="InterPro" id="IPR019734">
    <property type="entry name" value="TPR_rpt"/>
</dbReference>
<feature type="chain" id="PRO_5046793955" evidence="2">
    <location>
        <begin position="16"/>
        <end position="220"/>
    </location>
</feature>
<feature type="compositionally biased region" description="Basic and acidic residues" evidence="1">
    <location>
        <begin position="181"/>
        <end position="205"/>
    </location>
</feature>
<dbReference type="EMBL" id="JBHUGS010000001">
    <property type="protein sequence ID" value="MFD1949296.1"/>
    <property type="molecule type" value="Genomic_DNA"/>
</dbReference>
<sequence length="220" mass="23058">MIALFLLLQAAAGPAAPPTVATKRFEACTTLIKTDAAAAVAEGERWAATNGGLPARLCLGLAYVAQEKWAPAEIAFAQAATEAEAARDGRAAALWVQAANAALAADDPSKARGDLDKALALPVLTDVMRGEAYLDRARAGVALNDLPAARIDLDQALKLVPADPLAWLLSAALARRQGDQRRAVRDLAEARTRDPRAPEITEEAARIAQMPAKPVSPTGR</sequence>
<reference evidence="4" key="1">
    <citation type="journal article" date="2019" name="Int. J. Syst. Evol. Microbiol.">
        <title>The Global Catalogue of Microorganisms (GCM) 10K type strain sequencing project: providing services to taxonomists for standard genome sequencing and annotation.</title>
        <authorList>
            <consortium name="The Broad Institute Genomics Platform"/>
            <consortium name="The Broad Institute Genome Sequencing Center for Infectious Disease"/>
            <person name="Wu L."/>
            <person name="Ma J."/>
        </authorList>
    </citation>
    <scope>NUCLEOTIDE SEQUENCE [LARGE SCALE GENOMIC DNA]</scope>
    <source>
        <strain evidence="4">CGMCC 1.12702</strain>
    </source>
</reference>
<dbReference type="InterPro" id="IPR011990">
    <property type="entry name" value="TPR-like_helical_dom_sf"/>
</dbReference>
<dbReference type="Gene3D" id="1.25.40.10">
    <property type="entry name" value="Tetratricopeptide repeat domain"/>
    <property type="match status" value="1"/>
</dbReference>
<organism evidence="3 4">
    <name type="scientific">Sphingomonas arantia</name>
    <dbReference type="NCBI Taxonomy" id="1460676"/>
    <lineage>
        <taxon>Bacteria</taxon>
        <taxon>Pseudomonadati</taxon>
        <taxon>Pseudomonadota</taxon>
        <taxon>Alphaproteobacteria</taxon>
        <taxon>Sphingomonadales</taxon>
        <taxon>Sphingomonadaceae</taxon>
        <taxon>Sphingomonas</taxon>
    </lineage>
</organism>
<evidence type="ECO:0000256" key="1">
    <source>
        <dbReference type="SAM" id="MobiDB-lite"/>
    </source>
</evidence>
<gene>
    <name evidence="3" type="ORF">ACFSGX_00770</name>
</gene>
<proteinExistence type="predicted"/>
<evidence type="ECO:0000313" key="4">
    <source>
        <dbReference type="Proteomes" id="UP001597400"/>
    </source>
</evidence>
<keyword evidence="4" id="KW-1185">Reference proteome</keyword>
<name>A0ABW4TTN7_9SPHN</name>
<dbReference type="SUPFAM" id="SSF48452">
    <property type="entry name" value="TPR-like"/>
    <property type="match status" value="1"/>
</dbReference>
<evidence type="ECO:0000313" key="3">
    <source>
        <dbReference type="EMBL" id="MFD1949296.1"/>
    </source>
</evidence>
<accession>A0ABW4TTN7</accession>
<comment type="caution">
    <text evidence="3">The sequence shown here is derived from an EMBL/GenBank/DDBJ whole genome shotgun (WGS) entry which is preliminary data.</text>
</comment>
<feature type="region of interest" description="Disordered" evidence="1">
    <location>
        <begin position="181"/>
        <end position="220"/>
    </location>
</feature>
<evidence type="ECO:0000256" key="2">
    <source>
        <dbReference type="SAM" id="SignalP"/>
    </source>
</evidence>